<comment type="similarity">
    <text evidence="1 5">Belongs to the peptidase S8 family.</text>
</comment>
<dbReference type="GO" id="GO:0006508">
    <property type="term" value="P:proteolysis"/>
    <property type="evidence" value="ECO:0007669"/>
    <property type="project" value="UniProtKB-KW"/>
</dbReference>
<accession>A0A3B0MPR6</accession>
<comment type="caution">
    <text evidence="5">Lacks conserved residue(s) required for the propagation of feature annotation.</text>
</comment>
<dbReference type="InterPro" id="IPR050131">
    <property type="entry name" value="Peptidase_S8_subtilisin-like"/>
</dbReference>
<dbReference type="Pfam" id="PF00082">
    <property type="entry name" value="Peptidase_S8"/>
    <property type="match status" value="1"/>
</dbReference>
<dbReference type="GO" id="GO:0004252">
    <property type="term" value="F:serine-type endopeptidase activity"/>
    <property type="evidence" value="ECO:0007669"/>
    <property type="project" value="InterPro"/>
</dbReference>
<evidence type="ECO:0000256" key="5">
    <source>
        <dbReference type="PROSITE-ProRule" id="PRU01240"/>
    </source>
</evidence>
<dbReference type="PRINTS" id="PR00723">
    <property type="entry name" value="SUBTILISIN"/>
</dbReference>
<dbReference type="EMBL" id="UFQR01000014">
    <property type="protein sequence ID" value="SSW96366.1"/>
    <property type="molecule type" value="Genomic_DNA"/>
</dbReference>
<evidence type="ECO:0000256" key="4">
    <source>
        <dbReference type="ARBA" id="ARBA00022825"/>
    </source>
</evidence>
<dbReference type="PANTHER" id="PTHR43806">
    <property type="entry name" value="PEPTIDASE S8"/>
    <property type="match status" value="1"/>
</dbReference>
<protein>
    <submittedName>
        <fullName evidence="7">Major intracellular serine protease</fullName>
        <ecNumber evidence="7">3.4.21.-</ecNumber>
    </submittedName>
</protein>
<keyword evidence="2 7" id="KW-0645">Protease</keyword>
<organism evidence="7">
    <name type="scientific">Arsenophonus endosymbiont of Trialeurodes vaporariorum</name>
    <dbReference type="NCBI Taxonomy" id="235567"/>
    <lineage>
        <taxon>Bacteria</taxon>
        <taxon>Pseudomonadati</taxon>
        <taxon>Pseudomonadota</taxon>
        <taxon>Gammaproteobacteria</taxon>
        <taxon>Enterobacterales</taxon>
        <taxon>Morganellaceae</taxon>
        <taxon>Arsenophonus</taxon>
    </lineage>
</organism>
<name>A0A3B0MPR6_9GAMM</name>
<evidence type="ECO:0000313" key="7">
    <source>
        <dbReference type="EMBL" id="SSW96366.1"/>
    </source>
</evidence>
<dbReference type="InterPro" id="IPR000209">
    <property type="entry name" value="Peptidase_S8/S53_dom"/>
</dbReference>
<dbReference type="InterPro" id="IPR015500">
    <property type="entry name" value="Peptidase_S8_subtilisin-rel"/>
</dbReference>
<evidence type="ECO:0000259" key="6">
    <source>
        <dbReference type="Pfam" id="PF00082"/>
    </source>
</evidence>
<evidence type="ECO:0000256" key="1">
    <source>
        <dbReference type="ARBA" id="ARBA00011073"/>
    </source>
</evidence>
<keyword evidence="3 7" id="KW-0378">Hydrolase</keyword>
<reference evidence="7" key="1">
    <citation type="submission" date="2018-04" db="EMBL/GenBank/DDBJ databases">
        <authorList>
            <person name="Go L.Y."/>
            <person name="Mitchell J.A."/>
        </authorList>
    </citation>
    <scope>NUCLEOTIDE SEQUENCE</scope>
    <source>
        <strain evidence="7">ARTV</strain>
    </source>
</reference>
<dbReference type="PANTHER" id="PTHR43806:SF11">
    <property type="entry name" value="CEREVISIN-RELATED"/>
    <property type="match status" value="1"/>
</dbReference>
<dbReference type="PROSITE" id="PS51892">
    <property type="entry name" value="SUBTILASE"/>
    <property type="match status" value="1"/>
</dbReference>
<gene>
    <name evidence="7" type="primary">isp</name>
    <name evidence="7" type="ORF">ARTV_2755</name>
</gene>
<feature type="domain" description="Peptidase S8/S53" evidence="6">
    <location>
        <begin position="86"/>
        <end position="320"/>
    </location>
</feature>
<dbReference type="InterPro" id="IPR036852">
    <property type="entry name" value="Peptidase_S8/S53_dom_sf"/>
</dbReference>
<sequence length="324" mass="35075">MFYIKGSESLIPNKKQQLLKAINGYDFIEYAELGCTQLASSILSGSEQLNDTETPDFTKLQEYKLGIGELWTGIDMEYAWSLGVAGKGIRIADIEAAFNYEHINLKRDNFIPLVVSDDDDENEINHGTAVAGVMYAKDLGFGVKGMVHDADALYGISVKPYDAAGGIIRGLQHLRAGDIFIYELSIQSKPDDDTTKVPADYCQSVWDITTAATDAVIIIAATGNGGENLDDDDYAQYRDRGDNSAIRVGAGSKNQICSSFSTYGKTMIHVQAWGDSVVTTDFGTLYDGGPNNNYASNFDGTSAATPIVASAAIGIQSWYKQQTS</sequence>
<proteinExistence type="inferred from homology"/>
<dbReference type="SUPFAM" id="SSF52743">
    <property type="entry name" value="Subtilisin-like"/>
    <property type="match status" value="1"/>
</dbReference>
<evidence type="ECO:0000256" key="2">
    <source>
        <dbReference type="ARBA" id="ARBA00022670"/>
    </source>
</evidence>
<evidence type="ECO:0000256" key="3">
    <source>
        <dbReference type="ARBA" id="ARBA00022801"/>
    </source>
</evidence>
<dbReference type="AlphaFoldDB" id="A0A3B0MPR6"/>
<dbReference type="Gene3D" id="3.40.50.200">
    <property type="entry name" value="Peptidase S8/S53 domain"/>
    <property type="match status" value="1"/>
</dbReference>
<dbReference type="EC" id="3.4.21.-" evidence="7"/>
<keyword evidence="4" id="KW-0720">Serine protease</keyword>